<feature type="domain" description="DUF3857" evidence="3">
    <location>
        <begin position="55"/>
        <end position="209"/>
    </location>
</feature>
<keyword evidence="5" id="KW-1185">Reference proteome</keyword>
<dbReference type="Pfam" id="PF12969">
    <property type="entry name" value="DUF3857"/>
    <property type="match status" value="1"/>
</dbReference>
<dbReference type="InterPro" id="IPR024618">
    <property type="entry name" value="DUF3857"/>
</dbReference>
<evidence type="ECO:0000259" key="2">
    <source>
        <dbReference type="Pfam" id="PF01841"/>
    </source>
</evidence>
<protein>
    <recommendedName>
        <fullName evidence="6">DUF3857 domain-containing protein</fullName>
    </recommendedName>
</protein>
<dbReference type="InterPro" id="IPR038765">
    <property type="entry name" value="Papain-like_cys_pep_sf"/>
</dbReference>
<dbReference type="Gene3D" id="3.10.620.30">
    <property type="match status" value="1"/>
</dbReference>
<name>A0A917E9X5_9FLAO</name>
<evidence type="ECO:0000256" key="1">
    <source>
        <dbReference type="SAM" id="SignalP"/>
    </source>
</evidence>
<dbReference type="InterPro" id="IPR002931">
    <property type="entry name" value="Transglutaminase-like"/>
</dbReference>
<sequence length="628" mass="72585">MKNTILLFILISSSIFAQEDLDTTSLNLMEDANSLILNYETLITIDSYNKMNTLVKKEILVFNEKGLSSLDAVEFYNKNTKVKDLEAIVYDTNGKQLEKFKKRDFKDVSAVSSGTMYSDDRLYYLEYTPRNYPVKVVYTSEKQTSNTAFIPSFRPIKMYKQSALKTSFSIINHSEAELRYHKNEFVDERIQEKITSNSYSFTAENLSAIKREPYSPSLRNFTPEIRFALSKFELEGVVGEASDWETFGQWQNDNLLTDVNQLPQATVQTIQNLVANLDSVEEKAEAIYRYVQENTRYISLQIGIGGWRPISAEVVDDTKYGDCKGLTNYTKSLLEVVGIESNYCVVQSGSEISDLQEDFASMQGNHVILNIPMENKEDIWLECTNQKMPFNFLGNFTDNRNVLAIGNSGSKIIKTPAYVEEDNHQFTKATIHIQDVNLKADLSITTQGTQYQSHYFLEDADYKRIERYYANYWSHLKRLNINEYQFNNNKKEVIFTENLKVDVQNYFKKYGNDLIFAVTPFNKISFGVSSKNERKNPFSIARGFVDEDEYVFVLNDTSANAIPENIEIISKFGTYKLEFSVNEVENTFVVKRYVKLNKNKYDKSEYSDFVEFLNQIEKHDQTKVSFQS</sequence>
<evidence type="ECO:0000259" key="3">
    <source>
        <dbReference type="Pfam" id="PF12969"/>
    </source>
</evidence>
<feature type="signal peptide" evidence="1">
    <location>
        <begin position="1"/>
        <end position="17"/>
    </location>
</feature>
<evidence type="ECO:0000313" key="5">
    <source>
        <dbReference type="Proteomes" id="UP000599688"/>
    </source>
</evidence>
<gene>
    <name evidence="4" type="ORF">GCM10010831_18150</name>
</gene>
<dbReference type="EMBL" id="BMGL01000010">
    <property type="protein sequence ID" value="GGE17249.1"/>
    <property type="molecule type" value="Genomic_DNA"/>
</dbReference>
<dbReference type="Gene3D" id="2.60.40.3140">
    <property type="match status" value="1"/>
</dbReference>
<comment type="caution">
    <text evidence="4">The sequence shown here is derived from an EMBL/GenBank/DDBJ whole genome shotgun (WGS) entry which is preliminary data.</text>
</comment>
<dbReference type="SUPFAM" id="SSF54001">
    <property type="entry name" value="Cysteine proteinases"/>
    <property type="match status" value="1"/>
</dbReference>
<dbReference type="Pfam" id="PF01841">
    <property type="entry name" value="Transglut_core"/>
    <property type="match status" value="1"/>
</dbReference>
<dbReference type="RefSeq" id="WP_188406531.1">
    <property type="nucleotide sequence ID" value="NZ_BMGL01000010.1"/>
</dbReference>
<keyword evidence="1" id="KW-0732">Signal</keyword>
<evidence type="ECO:0000313" key="4">
    <source>
        <dbReference type="EMBL" id="GGE17249.1"/>
    </source>
</evidence>
<dbReference type="AlphaFoldDB" id="A0A917E9X5"/>
<proteinExistence type="predicted"/>
<evidence type="ECO:0008006" key="6">
    <source>
        <dbReference type="Google" id="ProtNLM"/>
    </source>
</evidence>
<accession>A0A917E9X5</accession>
<feature type="chain" id="PRO_5037203378" description="DUF3857 domain-containing protein" evidence="1">
    <location>
        <begin position="18"/>
        <end position="628"/>
    </location>
</feature>
<organism evidence="4 5">
    <name type="scientific">Psychroflexus salis</name>
    <dbReference type="NCBI Taxonomy" id="1526574"/>
    <lineage>
        <taxon>Bacteria</taxon>
        <taxon>Pseudomonadati</taxon>
        <taxon>Bacteroidota</taxon>
        <taxon>Flavobacteriia</taxon>
        <taxon>Flavobacteriales</taxon>
        <taxon>Flavobacteriaceae</taxon>
        <taxon>Psychroflexus</taxon>
    </lineage>
</organism>
<dbReference type="Proteomes" id="UP000599688">
    <property type="component" value="Unassembled WGS sequence"/>
</dbReference>
<reference evidence="4 5" key="1">
    <citation type="journal article" date="2014" name="Int. J. Syst. Evol. Microbiol.">
        <title>Complete genome sequence of Corynebacterium casei LMG S-19264T (=DSM 44701T), isolated from a smear-ripened cheese.</title>
        <authorList>
            <consortium name="US DOE Joint Genome Institute (JGI-PGF)"/>
            <person name="Walter F."/>
            <person name="Albersmeier A."/>
            <person name="Kalinowski J."/>
            <person name="Ruckert C."/>
        </authorList>
    </citation>
    <scope>NUCLEOTIDE SEQUENCE [LARGE SCALE GENOMIC DNA]</scope>
    <source>
        <strain evidence="4 5">CGMCC 1.12925</strain>
    </source>
</reference>
<feature type="domain" description="Transglutaminase-like" evidence="2">
    <location>
        <begin position="270"/>
        <end position="373"/>
    </location>
</feature>
<dbReference type="Gene3D" id="2.60.120.1130">
    <property type="match status" value="1"/>
</dbReference>